<name>A0ABP5V5W0_9ACTN</name>
<comment type="caution">
    <text evidence="2">The sequence shown here is derived from an EMBL/GenBank/DDBJ whole genome shotgun (WGS) entry which is preliminary data.</text>
</comment>
<sequence>MPEAVSNGGFDTAWGALSGRRTPGRFPAAPTARMLSGGPVPAETDGEGEDMRRTVRAAVPAVAVFLPAVTGVALAPSAAAGPADCVTGVAGGTVAYAECPAGAGEFEFRVVAQSGGVAGLNTVYGPWLRPSADAPARSAVSCEVAPKCAAFSPVTEFR</sequence>
<accession>A0ABP5V5W0</accession>
<feature type="region of interest" description="Disordered" evidence="1">
    <location>
        <begin position="1"/>
        <end position="48"/>
    </location>
</feature>
<gene>
    <name evidence="2" type="ORF">GCM10010420_17750</name>
</gene>
<evidence type="ECO:0000313" key="2">
    <source>
        <dbReference type="EMBL" id="GAA2393337.1"/>
    </source>
</evidence>
<organism evidence="2 3">
    <name type="scientific">Streptomyces glaucosporus</name>
    <dbReference type="NCBI Taxonomy" id="284044"/>
    <lineage>
        <taxon>Bacteria</taxon>
        <taxon>Bacillati</taxon>
        <taxon>Actinomycetota</taxon>
        <taxon>Actinomycetes</taxon>
        <taxon>Kitasatosporales</taxon>
        <taxon>Streptomycetaceae</taxon>
        <taxon>Streptomyces</taxon>
    </lineage>
</organism>
<evidence type="ECO:0000256" key="1">
    <source>
        <dbReference type="SAM" id="MobiDB-lite"/>
    </source>
</evidence>
<dbReference type="Proteomes" id="UP001500058">
    <property type="component" value="Unassembled WGS sequence"/>
</dbReference>
<reference evidence="3" key="1">
    <citation type="journal article" date="2019" name="Int. J. Syst. Evol. Microbiol.">
        <title>The Global Catalogue of Microorganisms (GCM) 10K type strain sequencing project: providing services to taxonomists for standard genome sequencing and annotation.</title>
        <authorList>
            <consortium name="The Broad Institute Genomics Platform"/>
            <consortium name="The Broad Institute Genome Sequencing Center for Infectious Disease"/>
            <person name="Wu L."/>
            <person name="Ma J."/>
        </authorList>
    </citation>
    <scope>NUCLEOTIDE SEQUENCE [LARGE SCALE GENOMIC DNA]</scope>
    <source>
        <strain evidence="3">JCM 6921</strain>
    </source>
</reference>
<evidence type="ECO:0000313" key="3">
    <source>
        <dbReference type="Proteomes" id="UP001500058"/>
    </source>
</evidence>
<proteinExistence type="predicted"/>
<dbReference type="EMBL" id="BAAATJ010000005">
    <property type="protein sequence ID" value="GAA2393337.1"/>
    <property type="molecule type" value="Genomic_DNA"/>
</dbReference>
<protein>
    <submittedName>
        <fullName evidence="2">Uncharacterized protein</fullName>
    </submittedName>
</protein>
<keyword evidence="3" id="KW-1185">Reference proteome</keyword>